<evidence type="ECO:0000313" key="2">
    <source>
        <dbReference type="Proteomes" id="UP001143910"/>
    </source>
</evidence>
<protein>
    <submittedName>
        <fullName evidence="1">Uncharacterized protein</fullName>
    </submittedName>
</protein>
<dbReference type="EMBL" id="JANJQO010001845">
    <property type="protein sequence ID" value="KAJ2969020.1"/>
    <property type="molecule type" value="Genomic_DNA"/>
</dbReference>
<proteinExistence type="predicted"/>
<name>A0ACC1MPS4_9HYPO</name>
<evidence type="ECO:0000313" key="1">
    <source>
        <dbReference type="EMBL" id="KAJ2969020.1"/>
    </source>
</evidence>
<organism evidence="1 2">
    <name type="scientific">Zarea fungicola</name>
    <dbReference type="NCBI Taxonomy" id="93591"/>
    <lineage>
        <taxon>Eukaryota</taxon>
        <taxon>Fungi</taxon>
        <taxon>Dikarya</taxon>
        <taxon>Ascomycota</taxon>
        <taxon>Pezizomycotina</taxon>
        <taxon>Sordariomycetes</taxon>
        <taxon>Hypocreomycetidae</taxon>
        <taxon>Hypocreales</taxon>
        <taxon>Cordycipitaceae</taxon>
        <taxon>Zarea</taxon>
    </lineage>
</organism>
<gene>
    <name evidence="1" type="ORF">NQ176_g8885</name>
</gene>
<dbReference type="Proteomes" id="UP001143910">
    <property type="component" value="Unassembled WGS sequence"/>
</dbReference>
<comment type="caution">
    <text evidence="1">The sequence shown here is derived from an EMBL/GenBank/DDBJ whole genome shotgun (WGS) entry which is preliminary data.</text>
</comment>
<sequence>MLSKSEKHNTNVDFAALLQHEEQHAIATQEHAEPVKSSYAPAKRLKKKPNTSHAEVPPQKQDGSSCTQMAATPPVVYKSLWDSYNELYSIQFGNGDYFPVAQRTKLQPDEHSLCIVKRFSGVNVEEHIHAIQRIKHQQFVQAQKLFSVQNDLFVAFEFMPVSLAEVEGNPLLDDLQLASILGQIVNVLLYLEKNSLGHGQLIPSNILIDIHGNVKLWGQEFLHNDFNLKETLRSLAVITMRLIQGYAKEGGRIGLDMPGRCPLGFDFLSALEQMTSIEDLYKHPLLQQHWNKERLVGLVSLVVIWCDRGFKVPPTR</sequence>
<reference evidence="1" key="1">
    <citation type="submission" date="2022-08" db="EMBL/GenBank/DDBJ databases">
        <title>Genome Sequence of Lecanicillium fungicola.</title>
        <authorList>
            <person name="Buettner E."/>
        </authorList>
    </citation>
    <scope>NUCLEOTIDE SEQUENCE</scope>
    <source>
        <strain evidence="1">Babe33</strain>
    </source>
</reference>
<keyword evidence="2" id="KW-1185">Reference proteome</keyword>
<accession>A0ACC1MPS4</accession>